<sequence>MAGIDGIELLQLVCDNQFKPRWESYTLDDLNADEVRVVSELTAAKHGTEKGEITGDAIYMHTPMAPGNVFDRSQTNSYDPSTWKQVGNTTVGTVMAVGRDVKDLKEGDRVYRYGGFRTVHQGSGFKVLPTYLSPEAACCLDPAEFAMAAVRDAQIRIGERVIVFGMGAIGLFTVQLARLSGAVDVVAVDPVE</sequence>
<evidence type="ECO:0000256" key="4">
    <source>
        <dbReference type="ARBA" id="ARBA00022833"/>
    </source>
</evidence>
<evidence type="ECO:0000256" key="1">
    <source>
        <dbReference type="ARBA" id="ARBA00001947"/>
    </source>
</evidence>
<accession>A0A382MR93</accession>
<evidence type="ECO:0008006" key="7">
    <source>
        <dbReference type="Google" id="ProtNLM"/>
    </source>
</evidence>
<evidence type="ECO:0000313" key="6">
    <source>
        <dbReference type="EMBL" id="SVC51110.1"/>
    </source>
</evidence>
<dbReference type="PANTHER" id="PTHR43350">
    <property type="entry name" value="NAD-DEPENDENT ALCOHOL DEHYDROGENASE"/>
    <property type="match status" value="1"/>
</dbReference>
<evidence type="ECO:0000256" key="2">
    <source>
        <dbReference type="ARBA" id="ARBA00008072"/>
    </source>
</evidence>
<dbReference type="EMBL" id="UINC01095208">
    <property type="protein sequence ID" value="SVC51110.1"/>
    <property type="molecule type" value="Genomic_DNA"/>
</dbReference>
<reference evidence="6" key="1">
    <citation type="submission" date="2018-05" db="EMBL/GenBank/DDBJ databases">
        <authorList>
            <person name="Lanie J.A."/>
            <person name="Ng W.-L."/>
            <person name="Kazmierczak K.M."/>
            <person name="Andrzejewski T.M."/>
            <person name="Davidsen T.M."/>
            <person name="Wayne K.J."/>
            <person name="Tettelin H."/>
            <person name="Glass J.I."/>
            <person name="Rusch D."/>
            <person name="Podicherti R."/>
            <person name="Tsui H.-C.T."/>
            <person name="Winkler M.E."/>
        </authorList>
    </citation>
    <scope>NUCLEOTIDE SEQUENCE</scope>
</reference>
<proteinExistence type="inferred from homology"/>
<dbReference type="GO" id="GO:0046872">
    <property type="term" value="F:metal ion binding"/>
    <property type="evidence" value="ECO:0007669"/>
    <property type="project" value="UniProtKB-KW"/>
</dbReference>
<keyword evidence="4" id="KW-0862">Zinc</keyword>
<gene>
    <name evidence="6" type="ORF">METZ01_LOCUS303964</name>
</gene>
<feature type="non-terminal residue" evidence="6">
    <location>
        <position position="192"/>
    </location>
</feature>
<dbReference type="Gene3D" id="3.40.50.720">
    <property type="entry name" value="NAD(P)-binding Rossmann-like Domain"/>
    <property type="match status" value="1"/>
</dbReference>
<name>A0A382MR93_9ZZZZ</name>
<comment type="similarity">
    <text evidence="2">Belongs to the zinc-containing alcohol dehydrogenase family.</text>
</comment>
<organism evidence="6">
    <name type="scientific">marine metagenome</name>
    <dbReference type="NCBI Taxonomy" id="408172"/>
    <lineage>
        <taxon>unclassified sequences</taxon>
        <taxon>metagenomes</taxon>
        <taxon>ecological metagenomes</taxon>
    </lineage>
</organism>
<dbReference type="PANTHER" id="PTHR43350:SF19">
    <property type="entry name" value="D-GULOSIDE 3-DEHYDROGENASE"/>
    <property type="match status" value="1"/>
</dbReference>
<dbReference type="Gene3D" id="3.90.180.10">
    <property type="entry name" value="Medium-chain alcohol dehydrogenases, catalytic domain"/>
    <property type="match status" value="2"/>
</dbReference>
<dbReference type="AlphaFoldDB" id="A0A382MR93"/>
<dbReference type="InterPro" id="IPR011032">
    <property type="entry name" value="GroES-like_sf"/>
</dbReference>
<keyword evidence="3" id="KW-0479">Metal-binding</keyword>
<evidence type="ECO:0000256" key="5">
    <source>
        <dbReference type="ARBA" id="ARBA00023002"/>
    </source>
</evidence>
<dbReference type="SUPFAM" id="SSF50129">
    <property type="entry name" value="GroES-like"/>
    <property type="match status" value="1"/>
</dbReference>
<keyword evidence="5" id="KW-0560">Oxidoreductase</keyword>
<evidence type="ECO:0000256" key="3">
    <source>
        <dbReference type="ARBA" id="ARBA00022723"/>
    </source>
</evidence>
<protein>
    <recommendedName>
        <fullName evidence="7">Alcohol dehydrogenase-like C-terminal domain-containing protein</fullName>
    </recommendedName>
</protein>
<comment type="cofactor">
    <cofactor evidence="1">
        <name>Zn(2+)</name>
        <dbReference type="ChEBI" id="CHEBI:29105"/>
    </cofactor>
</comment>
<dbReference type="GO" id="GO:0016491">
    <property type="term" value="F:oxidoreductase activity"/>
    <property type="evidence" value="ECO:0007669"/>
    <property type="project" value="UniProtKB-KW"/>
</dbReference>